<evidence type="ECO:0000256" key="1">
    <source>
        <dbReference type="ARBA" id="ARBA00004651"/>
    </source>
</evidence>
<feature type="domain" description="Major facilitator superfamily (MFS) profile" evidence="7">
    <location>
        <begin position="1"/>
        <end position="374"/>
    </location>
</feature>
<evidence type="ECO:0000259" key="7">
    <source>
        <dbReference type="PROSITE" id="PS50850"/>
    </source>
</evidence>
<feature type="transmembrane region" description="Helical" evidence="6">
    <location>
        <begin position="34"/>
        <end position="54"/>
    </location>
</feature>
<proteinExistence type="predicted"/>
<keyword evidence="4 6" id="KW-1133">Transmembrane helix</keyword>
<feature type="transmembrane region" description="Helical" evidence="6">
    <location>
        <begin position="263"/>
        <end position="281"/>
    </location>
</feature>
<accession>A0ABV2KTW7</accession>
<dbReference type="InterPro" id="IPR020846">
    <property type="entry name" value="MFS_dom"/>
</dbReference>
<reference evidence="8 9" key="1">
    <citation type="submission" date="2024-06" db="EMBL/GenBank/DDBJ databases">
        <title>Genomic Encyclopedia of Type Strains, Phase IV (KMG-IV): sequencing the most valuable type-strain genomes for metagenomic binning, comparative biology and taxonomic classification.</title>
        <authorList>
            <person name="Goeker M."/>
        </authorList>
    </citation>
    <scope>NUCLEOTIDE SEQUENCE [LARGE SCALE GENOMIC DNA]</scope>
    <source>
        <strain evidence="8 9">DSM 23520</strain>
    </source>
</reference>
<sequence>MKFLYVVVIVAFIDTFIQLPIMTPFALSLGASEALTGLIVAMYSLSNVIGNIIGGHWVDRIGRKRMMVIGMLLVSVMLSFYPFAQTGEQLLWIRFFHGLAGGVLVPAAFALLGDLAKRNDNPKMMAFAGGAIGVAAIAGPAIGGALAAAGQIVYVFVFVAIVFVVTAVISISLIPASYVSQVKDDMTWTVMKSIMTNRGVLQASTVAFTLMLSNGTLAFALPISVENLQLDSMTTGLLLSLYGVTALVIFMSKINDIYTRYTAYHLVVIGLGLIALSMSLLQVAFHLVLMVVAMIVYGIGFAFIFPSMNQMIANSTDETIRGKAYGIFYGFFSLGVVAGSIVSGAIQQWIGLPFIFCTVLILVNMMILFRLKSK</sequence>
<feature type="transmembrane region" description="Helical" evidence="6">
    <location>
        <begin position="200"/>
        <end position="221"/>
    </location>
</feature>
<dbReference type="PANTHER" id="PTHR23506">
    <property type="entry name" value="GH10249P"/>
    <property type="match status" value="1"/>
</dbReference>
<keyword evidence="3 6" id="KW-0812">Transmembrane</keyword>
<evidence type="ECO:0000256" key="3">
    <source>
        <dbReference type="ARBA" id="ARBA00022692"/>
    </source>
</evidence>
<keyword evidence="9" id="KW-1185">Reference proteome</keyword>
<dbReference type="InterPro" id="IPR011701">
    <property type="entry name" value="MFS"/>
</dbReference>
<evidence type="ECO:0000313" key="9">
    <source>
        <dbReference type="Proteomes" id="UP001549167"/>
    </source>
</evidence>
<comment type="caution">
    <text evidence="8">The sequence shown here is derived from an EMBL/GenBank/DDBJ whole genome shotgun (WGS) entry which is preliminary data.</text>
</comment>
<keyword evidence="5 6" id="KW-0472">Membrane</keyword>
<evidence type="ECO:0000256" key="5">
    <source>
        <dbReference type="ARBA" id="ARBA00023136"/>
    </source>
</evidence>
<comment type="subcellular location">
    <subcellularLocation>
        <location evidence="1">Cell membrane</location>
        <topology evidence="1">Multi-pass membrane protein</topology>
    </subcellularLocation>
</comment>
<dbReference type="Gene3D" id="1.20.1250.20">
    <property type="entry name" value="MFS general substrate transporter like domains"/>
    <property type="match status" value="1"/>
</dbReference>
<dbReference type="PROSITE" id="PS50850">
    <property type="entry name" value="MFS"/>
    <property type="match status" value="1"/>
</dbReference>
<dbReference type="PRINTS" id="PR01035">
    <property type="entry name" value="TCRTETA"/>
</dbReference>
<gene>
    <name evidence="8" type="ORF">ABID56_000643</name>
</gene>
<dbReference type="InterPro" id="IPR050930">
    <property type="entry name" value="MFS_Vesicular_Transporter"/>
</dbReference>
<dbReference type="SUPFAM" id="SSF103473">
    <property type="entry name" value="MFS general substrate transporter"/>
    <property type="match status" value="1"/>
</dbReference>
<feature type="transmembrane region" description="Helical" evidence="6">
    <location>
        <begin position="233"/>
        <end position="251"/>
    </location>
</feature>
<dbReference type="Proteomes" id="UP001549167">
    <property type="component" value="Unassembled WGS sequence"/>
</dbReference>
<evidence type="ECO:0000256" key="2">
    <source>
        <dbReference type="ARBA" id="ARBA00022448"/>
    </source>
</evidence>
<protein>
    <submittedName>
        <fullName evidence="8">MFS family permease</fullName>
    </submittedName>
</protein>
<dbReference type="InterPro" id="IPR001958">
    <property type="entry name" value="Tet-R_TetA/multi-R_MdtG-like"/>
</dbReference>
<dbReference type="Pfam" id="PF07690">
    <property type="entry name" value="MFS_1"/>
    <property type="match status" value="1"/>
</dbReference>
<evidence type="ECO:0000256" key="4">
    <source>
        <dbReference type="ARBA" id="ARBA00022989"/>
    </source>
</evidence>
<feature type="transmembrane region" description="Helical" evidence="6">
    <location>
        <begin position="66"/>
        <end position="84"/>
    </location>
</feature>
<dbReference type="PANTHER" id="PTHR23506:SF23">
    <property type="entry name" value="GH10249P"/>
    <property type="match status" value="1"/>
</dbReference>
<feature type="transmembrane region" description="Helical" evidence="6">
    <location>
        <begin position="90"/>
        <end position="112"/>
    </location>
</feature>
<feature type="transmembrane region" description="Helical" evidence="6">
    <location>
        <begin position="287"/>
        <end position="305"/>
    </location>
</feature>
<dbReference type="InterPro" id="IPR036259">
    <property type="entry name" value="MFS_trans_sf"/>
</dbReference>
<name>A0ABV2KTW7_9BACI</name>
<feature type="transmembrane region" description="Helical" evidence="6">
    <location>
        <begin position="152"/>
        <end position="179"/>
    </location>
</feature>
<dbReference type="CDD" id="cd17325">
    <property type="entry name" value="MFS_MdtG_SLC18_like"/>
    <property type="match status" value="1"/>
</dbReference>
<keyword evidence="2" id="KW-0813">Transport</keyword>
<feature type="transmembrane region" description="Helical" evidence="6">
    <location>
        <begin position="326"/>
        <end position="346"/>
    </location>
</feature>
<dbReference type="EMBL" id="JBEPMX010000002">
    <property type="protein sequence ID" value="MET3682562.1"/>
    <property type="molecule type" value="Genomic_DNA"/>
</dbReference>
<evidence type="ECO:0000256" key="6">
    <source>
        <dbReference type="SAM" id="Phobius"/>
    </source>
</evidence>
<feature type="transmembrane region" description="Helical" evidence="6">
    <location>
        <begin position="352"/>
        <end position="371"/>
    </location>
</feature>
<organism evidence="8 9">
    <name type="scientific">Alkalibacillus flavidus</name>
    <dbReference type="NCBI Taxonomy" id="546021"/>
    <lineage>
        <taxon>Bacteria</taxon>
        <taxon>Bacillati</taxon>
        <taxon>Bacillota</taxon>
        <taxon>Bacilli</taxon>
        <taxon>Bacillales</taxon>
        <taxon>Bacillaceae</taxon>
        <taxon>Alkalibacillus</taxon>
    </lineage>
</organism>
<feature type="transmembrane region" description="Helical" evidence="6">
    <location>
        <begin position="124"/>
        <end position="146"/>
    </location>
</feature>
<dbReference type="RefSeq" id="WP_354219179.1">
    <property type="nucleotide sequence ID" value="NZ_JBEPMX010000002.1"/>
</dbReference>
<evidence type="ECO:0000313" key="8">
    <source>
        <dbReference type="EMBL" id="MET3682562.1"/>
    </source>
</evidence>